<dbReference type="AlphaFoldDB" id="A0A2X3JUF5"/>
<dbReference type="Proteomes" id="UP000250991">
    <property type="component" value="Unassembled WGS sequence"/>
</dbReference>
<reference evidence="1 2" key="1">
    <citation type="submission" date="2018-06" db="EMBL/GenBank/DDBJ databases">
        <authorList>
            <consortium name="Pathogen Informatics"/>
            <person name="Doyle S."/>
        </authorList>
    </citation>
    <scope>NUCLEOTIDE SEQUENCE [LARGE SCALE GENOMIC DNA]</scope>
    <source>
        <strain evidence="1 2">NCTC8009</strain>
    </source>
</reference>
<proteinExistence type="predicted"/>
<evidence type="ECO:0000313" key="1">
    <source>
        <dbReference type="EMBL" id="SQD03456.1"/>
    </source>
</evidence>
<gene>
    <name evidence="1" type="primary">pspD</name>
    <name evidence="1" type="ORF">NCTC8009_03949</name>
</gene>
<dbReference type="EMBL" id="UARW01000010">
    <property type="protein sequence ID" value="SQD03456.1"/>
    <property type="molecule type" value="Genomic_DNA"/>
</dbReference>
<evidence type="ECO:0000313" key="2">
    <source>
        <dbReference type="Proteomes" id="UP000250991"/>
    </source>
</evidence>
<accession>A0A2X3JUF5</accession>
<dbReference type="STRING" id="585034.ECIAI1_1332"/>
<protein>
    <submittedName>
        <fullName evidence="1">Peripheral inner membrane phage-shock protein</fullName>
    </submittedName>
</protein>
<sequence>MNTRWQQAGQKVKPGFQISRQAGTSYRTALWPGGCGGLGDKISCSPTAENVAGCGAGTAVKSGC</sequence>
<organism evidence="1 2">
    <name type="scientific">Escherichia coli</name>
    <dbReference type="NCBI Taxonomy" id="562"/>
    <lineage>
        <taxon>Bacteria</taxon>
        <taxon>Pseudomonadati</taxon>
        <taxon>Pseudomonadota</taxon>
        <taxon>Gammaproteobacteria</taxon>
        <taxon>Enterobacterales</taxon>
        <taxon>Enterobacteriaceae</taxon>
        <taxon>Escherichia</taxon>
    </lineage>
</organism>
<name>A0A2X3JUF5_ECOLX</name>